<dbReference type="Gene3D" id="3.40.50.300">
    <property type="entry name" value="P-loop containing nucleotide triphosphate hydrolases"/>
    <property type="match status" value="2"/>
</dbReference>
<dbReference type="AlphaFoldDB" id="X5DX13"/>
<evidence type="ECO:0000256" key="5">
    <source>
        <dbReference type="ARBA" id="ARBA00022801"/>
    </source>
</evidence>
<dbReference type="Proteomes" id="UP000181981">
    <property type="component" value="Unassembled WGS sequence"/>
</dbReference>
<sequence length="823" mass="94803">MPQLFAQVILPLSLHDSFTYKVPASLESEIAPGKRVIVQFGKKKLYAALVISLSDKKPEDMEVKEVQEILDEHPIIFPVNFKLWQWLAQYYCCTLGDVFRAALPTGLKLESKSKLFLTGIDEPVTLSPKEELIIRQLQEDVSQLSDIEHKLGTEFSYQALRSLMDKKVVYAEEKISSKYKPKTEAFVKLHSSISSEKILQEKADALKRAKKQQELLFHFCTVTNVFSDDQINEIPKKELLAGTAFSGNLVKELVKKKLLVERQKQVSRLEEEKIEQVSINLLNKYQAKAYEEIKTTFETQQVTLIHGITASGKTEIYIHLIDEMIKTGRQALYLVPEIALTTQIVKRLKNVFGNKVGIYHSKLNSQERVEIWEKVLQFNNNPKEGYQVVLGARSAVFLPFSKLGIVIVDEEHENSFKQFDPAPRYNARDMAVVLGYQNDAKVLLGSATPSFESYYNALKNKYGLVNLMKRHSEMELPEILVADIKRAYKRKQMRSFLTPELFEMMETALEKNEQIILFQNRRGYSPYVECFSCGDIPKCRNCDVSLTYHKYKRRLSCHYCGFSYQLPDKCDNCGSPELKTRGYGTEKIEDELKPLFRNARIARMDLDTTQSKNAFAKIVKNLEERKTDILIGTQMVTKGLDFEHVSVVGILNADNLINFPDFRAHERAYQLISQVAGRAGRKHKQGKVVIQTSQPDHPLIELIREQNYQATLKEQFEERQLFKYPPFFRLVKIVVKHKNVQSVDRAANQLAQHLRKHKQLVVMGPEYPLISRIQLWHHKEIWIKIDRKLNLDLVKKEITAAVKTVRHLPSNSSCVFNIDVDPS</sequence>
<dbReference type="PROSITE" id="PS51194">
    <property type="entry name" value="HELICASE_CTER"/>
    <property type="match status" value="1"/>
</dbReference>
<protein>
    <recommendedName>
        <fullName evidence="12">Replication restart protein PriA</fullName>
    </recommendedName>
    <alternativeName>
        <fullName evidence="12">ATP-dependent DNA helicase PriA</fullName>
        <ecNumber evidence="12">5.6.2.4</ecNumber>
    </alternativeName>
    <alternativeName>
        <fullName evidence="12">DNA 3'-5' helicase PriA</fullName>
    </alternativeName>
</protein>
<keyword evidence="6 12" id="KW-0347">Helicase</keyword>
<dbReference type="SMART" id="SM00487">
    <property type="entry name" value="DEXDc"/>
    <property type="match status" value="1"/>
</dbReference>
<dbReference type="CDD" id="cd17929">
    <property type="entry name" value="DEXHc_priA"/>
    <property type="match status" value="1"/>
</dbReference>
<feature type="domain" description="Helicase C-terminal" evidence="14">
    <location>
        <begin position="565"/>
        <end position="720"/>
    </location>
</feature>
<dbReference type="EMBL" id="FOHT01000007">
    <property type="protein sequence ID" value="SET15741.1"/>
    <property type="molecule type" value="Genomic_DNA"/>
</dbReference>
<dbReference type="HOGENOM" id="CLU_013353_3_1_10"/>
<dbReference type="Pfam" id="PF18074">
    <property type="entry name" value="PriA_C"/>
    <property type="match status" value="1"/>
</dbReference>
<keyword evidence="1 12" id="KW-0639">Primosome</keyword>
<dbReference type="NCBIfam" id="TIGR00595">
    <property type="entry name" value="priA"/>
    <property type="match status" value="1"/>
</dbReference>
<evidence type="ECO:0000256" key="4">
    <source>
        <dbReference type="ARBA" id="ARBA00022741"/>
    </source>
</evidence>
<proteinExistence type="inferred from homology"/>
<evidence type="ECO:0000313" key="15">
    <source>
        <dbReference type="EMBL" id="AHW59760.1"/>
    </source>
</evidence>
<dbReference type="GO" id="GO:0008270">
    <property type="term" value="F:zinc ion binding"/>
    <property type="evidence" value="ECO:0007669"/>
    <property type="project" value="UniProtKB-UniRule"/>
</dbReference>
<evidence type="ECO:0000256" key="10">
    <source>
        <dbReference type="ARBA" id="ARBA00023235"/>
    </source>
</evidence>
<dbReference type="SUPFAM" id="SSF52540">
    <property type="entry name" value="P-loop containing nucleoside triphosphate hydrolases"/>
    <property type="match status" value="2"/>
</dbReference>
<keyword evidence="17" id="KW-1185">Reference proteome</keyword>
<dbReference type="InterPro" id="IPR005259">
    <property type="entry name" value="PriA"/>
</dbReference>
<dbReference type="InterPro" id="IPR041222">
    <property type="entry name" value="PriA_3primeBD"/>
</dbReference>
<dbReference type="GO" id="GO:1990077">
    <property type="term" value="C:primosome complex"/>
    <property type="evidence" value="ECO:0007669"/>
    <property type="project" value="UniProtKB-UniRule"/>
</dbReference>
<evidence type="ECO:0000259" key="14">
    <source>
        <dbReference type="PROSITE" id="PS51194"/>
    </source>
</evidence>
<feature type="binding site" evidence="12">
    <location>
        <position position="557"/>
    </location>
    <ligand>
        <name>Zn(2+)</name>
        <dbReference type="ChEBI" id="CHEBI:29105"/>
        <label>2</label>
    </ligand>
</feature>
<dbReference type="Pfam" id="PF00270">
    <property type="entry name" value="DEAD"/>
    <property type="match status" value="1"/>
</dbReference>
<evidence type="ECO:0000256" key="11">
    <source>
        <dbReference type="ARBA" id="ARBA00048988"/>
    </source>
</evidence>
<evidence type="ECO:0000256" key="7">
    <source>
        <dbReference type="ARBA" id="ARBA00022833"/>
    </source>
</evidence>
<dbReference type="InterPro" id="IPR027417">
    <property type="entry name" value="P-loop_NTPase"/>
</dbReference>
<name>X5DX13_9BACT</name>
<dbReference type="HAMAP" id="MF_00983">
    <property type="entry name" value="PriA"/>
    <property type="match status" value="1"/>
</dbReference>
<dbReference type="EMBL" id="CP007451">
    <property type="protein sequence ID" value="AHW59760.1"/>
    <property type="molecule type" value="Genomic_DNA"/>
</dbReference>
<dbReference type="PANTHER" id="PTHR30580:SF0">
    <property type="entry name" value="PRIMOSOMAL PROTEIN N"/>
    <property type="match status" value="1"/>
</dbReference>
<evidence type="ECO:0000256" key="9">
    <source>
        <dbReference type="ARBA" id="ARBA00023125"/>
    </source>
</evidence>
<evidence type="ECO:0000256" key="2">
    <source>
        <dbReference type="ARBA" id="ARBA00022705"/>
    </source>
</evidence>
<dbReference type="Pfam" id="PF00271">
    <property type="entry name" value="Helicase_C"/>
    <property type="match status" value="1"/>
</dbReference>
<dbReference type="InterPro" id="IPR001650">
    <property type="entry name" value="Helicase_C-like"/>
</dbReference>
<dbReference type="KEGG" id="dori:FH5T_09560"/>
<organism evidence="16 18">
    <name type="scientific">Draconibacterium orientale</name>
    <dbReference type="NCBI Taxonomy" id="1168034"/>
    <lineage>
        <taxon>Bacteria</taxon>
        <taxon>Pseudomonadati</taxon>
        <taxon>Bacteroidota</taxon>
        <taxon>Bacteroidia</taxon>
        <taxon>Marinilabiliales</taxon>
        <taxon>Prolixibacteraceae</taxon>
        <taxon>Draconibacterium</taxon>
    </lineage>
</organism>
<dbReference type="InterPro" id="IPR011545">
    <property type="entry name" value="DEAD/DEAH_box_helicase_dom"/>
</dbReference>
<comment type="subunit">
    <text evidence="12">Component of the replication restart primosome.</text>
</comment>
<keyword evidence="2 12" id="KW-0235">DNA replication</keyword>
<feature type="binding site" evidence="12">
    <location>
        <position position="542"/>
    </location>
    <ligand>
        <name>Zn(2+)</name>
        <dbReference type="ChEBI" id="CHEBI:29105"/>
        <label>2</label>
    </ligand>
</feature>
<evidence type="ECO:0000313" key="17">
    <source>
        <dbReference type="Proteomes" id="UP000023772"/>
    </source>
</evidence>
<dbReference type="STRING" id="1168034.FH5T_09560"/>
<dbReference type="GO" id="GO:0003677">
    <property type="term" value="F:DNA binding"/>
    <property type="evidence" value="ECO:0007669"/>
    <property type="project" value="UniProtKB-UniRule"/>
</dbReference>
<comment type="function">
    <text evidence="12">Initiates the restart of stalled replication forks, which reloads the replicative helicase on sites other than the origin of replication. Recognizes and binds to abandoned replication forks and remodels them to uncover a helicase loading site. Promotes assembly of the primosome at these replication forks.</text>
</comment>
<dbReference type="OrthoDB" id="9759544at2"/>
<dbReference type="GO" id="GO:0006310">
    <property type="term" value="P:DNA recombination"/>
    <property type="evidence" value="ECO:0007669"/>
    <property type="project" value="InterPro"/>
</dbReference>
<keyword evidence="7 12" id="KW-0862">Zinc</keyword>
<dbReference type="eggNOG" id="COG1198">
    <property type="taxonomic scope" value="Bacteria"/>
</dbReference>
<keyword evidence="8 12" id="KW-0067">ATP-binding</keyword>
<keyword evidence="9 12" id="KW-0238">DNA-binding</keyword>
<feature type="binding site" evidence="12">
    <location>
        <position position="530"/>
    </location>
    <ligand>
        <name>Zn(2+)</name>
        <dbReference type="ChEBI" id="CHEBI:29105"/>
        <label>1</label>
    </ligand>
</feature>
<dbReference type="Pfam" id="PF18319">
    <property type="entry name" value="Zn_ribbon_PriA"/>
    <property type="match status" value="1"/>
</dbReference>
<dbReference type="GO" id="GO:0006302">
    <property type="term" value="P:double-strand break repair"/>
    <property type="evidence" value="ECO:0007669"/>
    <property type="project" value="InterPro"/>
</dbReference>
<dbReference type="InterPro" id="IPR042115">
    <property type="entry name" value="PriA_3primeBD_sf"/>
</dbReference>
<gene>
    <name evidence="12" type="primary">priA</name>
    <name evidence="15" type="ORF">FH5T_09560</name>
    <name evidence="16" type="ORF">SAMN05444285_10715</name>
</gene>
<feature type="binding site" evidence="12">
    <location>
        <position position="533"/>
    </location>
    <ligand>
        <name>Zn(2+)</name>
        <dbReference type="ChEBI" id="CHEBI:29105"/>
        <label>1</label>
    </ligand>
</feature>
<comment type="cofactor">
    <cofactor evidence="12">
        <name>Zn(2+)</name>
        <dbReference type="ChEBI" id="CHEBI:29105"/>
    </cofactor>
    <text evidence="12">Binds 2 zinc ions per subunit.</text>
</comment>
<evidence type="ECO:0000256" key="3">
    <source>
        <dbReference type="ARBA" id="ARBA00022723"/>
    </source>
</evidence>
<feature type="binding site" evidence="12">
    <location>
        <position position="570"/>
    </location>
    <ligand>
        <name>Zn(2+)</name>
        <dbReference type="ChEBI" id="CHEBI:29105"/>
        <label>1</label>
    </ligand>
</feature>
<dbReference type="GO" id="GO:0005524">
    <property type="term" value="F:ATP binding"/>
    <property type="evidence" value="ECO:0007669"/>
    <property type="project" value="UniProtKB-UniRule"/>
</dbReference>
<dbReference type="InterPro" id="IPR041236">
    <property type="entry name" value="PriA_C"/>
</dbReference>
<dbReference type="InterPro" id="IPR040498">
    <property type="entry name" value="PriA_CRR"/>
</dbReference>
<feature type="domain" description="Helicase ATP-binding" evidence="13">
    <location>
        <begin position="294"/>
        <end position="467"/>
    </location>
</feature>
<keyword evidence="4 12" id="KW-0547">Nucleotide-binding</keyword>
<evidence type="ECO:0000256" key="12">
    <source>
        <dbReference type="HAMAP-Rule" id="MF_00983"/>
    </source>
</evidence>
<dbReference type="Gene3D" id="3.40.1440.60">
    <property type="entry name" value="PriA, 3(prime) DNA-binding domain"/>
    <property type="match status" value="1"/>
</dbReference>
<feature type="binding site" evidence="12">
    <location>
        <position position="560"/>
    </location>
    <ligand>
        <name>Zn(2+)</name>
        <dbReference type="ChEBI" id="CHEBI:29105"/>
        <label>2</label>
    </ligand>
</feature>
<dbReference type="FunFam" id="3.40.50.300:FF:000489">
    <property type="entry name" value="Primosome assembly protein PriA"/>
    <property type="match status" value="1"/>
</dbReference>
<dbReference type="EC" id="5.6.2.4" evidence="12"/>
<evidence type="ECO:0000313" key="18">
    <source>
        <dbReference type="Proteomes" id="UP000181981"/>
    </source>
</evidence>
<dbReference type="SMART" id="SM00490">
    <property type="entry name" value="HELICc"/>
    <property type="match status" value="1"/>
</dbReference>
<dbReference type="GO" id="GO:0006270">
    <property type="term" value="P:DNA replication initiation"/>
    <property type="evidence" value="ECO:0007669"/>
    <property type="project" value="TreeGrafter"/>
</dbReference>
<feature type="binding site" evidence="12">
    <location>
        <position position="573"/>
    </location>
    <ligand>
        <name>Zn(2+)</name>
        <dbReference type="ChEBI" id="CHEBI:29105"/>
        <label>1</label>
    </ligand>
</feature>
<keyword evidence="3 12" id="KW-0479">Metal-binding</keyword>
<dbReference type="InterPro" id="IPR014001">
    <property type="entry name" value="Helicase_ATP-bd"/>
</dbReference>
<keyword evidence="5 12" id="KW-0378">Hydrolase</keyword>
<evidence type="ECO:0000256" key="1">
    <source>
        <dbReference type="ARBA" id="ARBA00022515"/>
    </source>
</evidence>
<dbReference type="Pfam" id="PF17764">
    <property type="entry name" value="PriA_3primeBD"/>
    <property type="match status" value="1"/>
</dbReference>
<comment type="similarity">
    <text evidence="12">Belongs to the helicase family. PriA subfamily.</text>
</comment>
<dbReference type="GO" id="GO:0016787">
    <property type="term" value="F:hydrolase activity"/>
    <property type="evidence" value="ECO:0007669"/>
    <property type="project" value="UniProtKB-KW"/>
</dbReference>
<evidence type="ECO:0000313" key="16">
    <source>
        <dbReference type="EMBL" id="SET15741.1"/>
    </source>
</evidence>
<feature type="binding site" evidence="12">
    <location>
        <position position="539"/>
    </location>
    <ligand>
        <name>Zn(2+)</name>
        <dbReference type="ChEBI" id="CHEBI:29105"/>
        <label>2</label>
    </ligand>
</feature>
<dbReference type="PANTHER" id="PTHR30580">
    <property type="entry name" value="PRIMOSOMAL PROTEIN N"/>
    <property type="match status" value="1"/>
</dbReference>
<dbReference type="GO" id="GO:0043138">
    <property type="term" value="F:3'-5' DNA helicase activity"/>
    <property type="evidence" value="ECO:0007669"/>
    <property type="project" value="UniProtKB-EC"/>
</dbReference>
<evidence type="ECO:0000256" key="8">
    <source>
        <dbReference type="ARBA" id="ARBA00022840"/>
    </source>
</evidence>
<comment type="catalytic activity">
    <reaction evidence="11 12">
        <text>ATP + H2O = ADP + phosphate + H(+)</text>
        <dbReference type="Rhea" id="RHEA:13065"/>
        <dbReference type="ChEBI" id="CHEBI:15377"/>
        <dbReference type="ChEBI" id="CHEBI:15378"/>
        <dbReference type="ChEBI" id="CHEBI:30616"/>
        <dbReference type="ChEBI" id="CHEBI:43474"/>
        <dbReference type="ChEBI" id="CHEBI:456216"/>
        <dbReference type="EC" id="5.6.2.4"/>
    </reaction>
</comment>
<keyword evidence="10 12" id="KW-0413">Isomerase</keyword>
<dbReference type="RefSeq" id="WP_051567748.1">
    <property type="nucleotide sequence ID" value="NZ_FOHT01000007.1"/>
</dbReference>
<reference evidence="15 17" key="1">
    <citation type="submission" date="2014-03" db="EMBL/GenBank/DDBJ databases">
        <title>Complete genome sequence of a deeply braunched marine Bacteroidia bacterium Draconibacterium orientale type strain FH5T.</title>
        <authorList>
            <person name="Li X."/>
            <person name="Wang X."/>
            <person name="Xie Z."/>
            <person name="Du Z."/>
            <person name="Chen G."/>
        </authorList>
    </citation>
    <scope>NUCLEOTIDE SEQUENCE [LARGE SCALE GENOMIC DNA]</scope>
    <source>
        <strain evidence="15 17">FH5</strain>
    </source>
</reference>
<dbReference type="Proteomes" id="UP000023772">
    <property type="component" value="Chromosome"/>
</dbReference>
<dbReference type="FunFam" id="3.40.1440.60:FF:000001">
    <property type="entry name" value="Primosomal protein N"/>
    <property type="match status" value="1"/>
</dbReference>
<evidence type="ECO:0000259" key="13">
    <source>
        <dbReference type="PROSITE" id="PS51192"/>
    </source>
</evidence>
<dbReference type="PROSITE" id="PS51192">
    <property type="entry name" value="HELICASE_ATP_BIND_1"/>
    <property type="match status" value="1"/>
</dbReference>
<evidence type="ECO:0000256" key="6">
    <source>
        <dbReference type="ARBA" id="ARBA00022806"/>
    </source>
</evidence>
<comment type="catalytic activity">
    <reaction evidence="12">
        <text>Couples ATP hydrolysis with the unwinding of duplex DNA by translocating in the 3'-5' direction.</text>
        <dbReference type="EC" id="5.6.2.4"/>
    </reaction>
</comment>
<reference evidence="16 18" key="2">
    <citation type="submission" date="2016-10" db="EMBL/GenBank/DDBJ databases">
        <authorList>
            <person name="de Groot N.N."/>
        </authorList>
    </citation>
    <scope>NUCLEOTIDE SEQUENCE [LARGE SCALE GENOMIC DNA]</scope>
    <source>
        <strain evidence="16 18">DSM 25947</strain>
    </source>
</reference>
<accession>X5DX13</accession>
<dbReference type="GO" id="GO:0006269">
    <property type="term" value="P:DNA replication, synthesis of primer"/>
    <property type="evidence" value="ECO:0007669"/>
    <property type="project" value="UniProtKB-KW"/>
</dbReference>
<dbReference type="CDD" id="cd18804">
    <property type="entry name" value="SF2_C_priA"/>
    <property type="match status" value="1"/>
</dbReference>